<name>A0A392TKX6_9FABA</name>
<organism evidence="3 4">
    <name type="scientific">Trifolium medium</name>
    <dbReference type="NCBI Taxonomy" id="97028"/>
    <lineage>
        <taxon>Eukaryota</taxon>
        <taxon>Viridiplantae</taxon>
        <taxon>Streptophyta</taxon>
        <taxon>Embryophyta</taxon>
        <taxon>Tracheophyta</taxon>
        <taxon>Spermatophyta</taxon>
        <taxon>Magnoliopsida</taxon>
        <taxon>eudicotyledons</taxon>
        <taxon>Gunneridae</taxon>
        <taxon>Pentapetalae</taxon>
        <taxon>rosids</taxon>
        <taxon>fabids</taxon>
        <taxon>Fabales</taxon>
        <taxon>Fabaceae</taxon>
        <taxon>Papilionoideae</taxon>
        <taxon>50 kb inversion clade</taxon>
        <taxon>NPAAA clade</taxon>
        <taxon>Hologalegina</taxon>
        <taxon>IRL clade</taxon>
        <taxon>Trifolieae</taxon>
        <taxon>Trifolium</taxon>
    </lineage>
</organism>
<keyword evidence="2" id="KW-0472">Membrane</keyword>
<dbReference type="AlphaFoldDB" id="A0A392TKX6"/>
<feature type="compositionally biased region" description="Basic and acidic residues" evidence="1">
    <location>
        <begin position="1"/>
        <end position="13"/>
    </location>
</feature>
<evidence type="ECO:0000313" key="3">
    <source>
        <dbReference type="EMBL" id="MCI61598.1"/>
    </source>
</evidence>
<comment type="caution">
    <text evidence="3">The sequence shown here is derived from an EMBL/GenBank/DDBJ whole genome shotgun (WGS) entry which is preliminary data.</text>
</comment>
<evidence type="ECO:0000313" key="4">
    <source>
        <dbReference type="Proteomes" id="UP000265520"/>
    </source>
</evidence>
<feature type="transmembrane region" description="Helical" evidence="2">
    <location>
        <begin position="30"/>
        <end position="46"/>
    </location>
</feature>
<dbReference type="EMBL" id="LXQA010602599">
    <property type="protein sequence ID" value="MCI61598.1"/>
    <property type="molecule type" value="Genomic_DNA"/>
</dbReference>
<evidence type="ECO:0000256" key="1">
    <source>
        <dbReference type="SAM" id="MobiDB-lite"/>
    </source>
</evidence>
<protein>
    <submittedName>
        <fullName evidence="3">Uncharacterized protein</fullName>
    </submittedName>
</protein>
<keyword evidence="4" id="KW-1185">Reference proteome</keyword>
<proteinExistence type="predicted"/>
<keyword evidence="2" id="KW-0812">Transmembrane</keyword>
<keyword evidence="2" id="KW-1133">Transmembrane helix</keyword>
<accession>A0A392TKX6</accession>
<feature type="region of interest" description="Disordered" evidence="1">
    <location>
        <begin position="1"/>
        <end position="20"/>
    </location>
</feature>
<sequence>PEKVVDRESDRTKGGGRSCDAVEDSPVDDMLLWWFWFVMMKMVVVLEEER</sequence>
<feature type="non-terminal residue" evidence="3">
    <location>
        <position position="1"/>
    </location>
</feature>
<evidence type="ECO:0000256" key="2">
    <source>
        <dbReference type="SAM" id="Phobius"/>
    </source>
</evidence>
<dbReference type="Proteomes" id="UP000265520">
    <property type="component" value="Unassembled WGS sequence"/>
</dbReference>
<reference evidence="3 4" key="1">
    <citation type="journal article" date="2018" name="Front. Plant Sci.">
        <title>Red Clover (Trifolium pratense) and Zigzag Clover (T. medium) - A Picture of Genomic Similarities and Differences.</title>
        <authorList>
            <person name="Dluhosova J."/>
            <person name="Istvanek J."/>
            <person name="Nedelnik J."/>
            <person name="Repkova J."/>
        </authorList>
    </citation>
    <scope>NUCLEOTIDE SEQUENCE [LARGE SCALE GENOMIC DNA]</scope>
    <source>
        <strain evidence="4">cv. 10/8</strain>
        <tissue evidence="3">Leaf</tissue>
    </source>
</reference>